<feature type="compositionally biased region" description="Basic and acidic residues" evidence="1">
    <location>
        <begin position="105"/>
        <end position="117"/>
    </location>
</feature>
<gene>
    <name evidence="2" type="ORF">BDY21DRAFT_7565</name>
</gene>
<reference evidence="2" key="1">
    <citation type="journal article" date="2020" name="Stud. Mycol.">
        <title>101 Dothideomycetes genomes: a test case for predicting lifestyles and emergence of pathogens.</title>
        <authorList>
            <person name="Haridas S."/>
            <person name="Albert R."/>
            <person name="Binder M."/>
            <person name="Bloem J."/>
            <person name="Labutti K."/>
            <person name="Salamov A."/>
            <person name="Andreopoulos B."/>
            <person name="Baker S."/>
            <person name="Barry K."/>
            <person name="Bills G."/>
            <person name="Bluhm B."/>
            <person name="Cannon C."/>
            <person name="Castanera R."/>
            <person name="Culley D."/>
            <person name="Daum C."/>
            <person name="Ezra D."/>
            <person name="Gonzalez J."/>
            <person name="Henrissat B."/>
            <person name="Kuo A."/>
            <person name="Liang C."/>
            <person name="Lipzen A."/>
            <person name="Lutzoni F."/>
            <person name="Magnuson J."/>
            <person name="Mondo S."/>
            <person name="Nolan M."/>
            <person name="Ohm R."/>
            <person name="Pangilinan J."/>
            <person name="Park H.-J."/>
            <person name="Ramirez L."/>
            <person name="Alfaro M."/>
            <person name="Sun H."/>
            <person name="Tritt A."/>
            <person name="Yoshinaga Y."/>
            <person name="Zwiers L.-H."/>
            <person name="Turgeon B."/>
            <person name="Goodwin S."/>
            <person name="Spatafora J."/>
            <person name="Crous P."/>
            <person name="Grigoriev I."/>
        </authorList>
    </citation>
    <scope>NUCLEOTIDE SEQUENCE</scope>
    <source>
        <strain evidence="2">ATCC 16933</strain>
    </source>
</reference>
<dbReference type="EMBL" id="MU001670">
    <property type="protein sequence ID" value="KAF2462121.1"/>
    <property type="molecule type" value="Genomic_DNA"/>
</dbReference>
<accession>A0A6A6PDT6</accession>
<feature type="compositionally biased region" description="Basic and acidic residues" evidence="1">
    <location>
        <begin position="133"/>
        <end position="144"/>
    </location>
</feature>
<sequence>MASPGSEEEDEDLKHAIALSLGQEYVPSYRWQKRKASPLEGPPTKSRRDAAPSDKDDADLKSATAISLLMGVHAGPSSLGQEFKHPLHQVARGPCKFPGQIDFGAPKRIEDDMDSRNRKLGSGIGSSQSSQFHVDDSLRSKDTLGTKPATRSAPLAQPSVPKSSPTEANAELPNSAKFADENEEGDEDLKKAIALSLGHDISADCSPTILEASHKDSPVLGHSSTKRGTDPNQSPKIVEREKLKANPVPCVSPGAPYKSFSRSSLLSSFPPLSSVPSDQHQFVREARLRHFHNEGKDIQQEKMAGRQPPSDPGHNYAYPIMGMQRFFGQTGGLPAHARTGNANPAANTFNTANRIASGNQENVNIAQQQGLGRQYNDNAAIPQGNNFLAEYHSLGE</sequence>
<feature type="region of interest" description="Disordered" evidence="1">
    <location>
        <begin position="91"/>
        <end position="191"/>
    </location>
</feature>
<protein>
    <submittedName>
        <fullName evidence="2">Uncharacterized protein</fullName>
    </submittedName>
</protein>
<dbReference type="InterPro" id="IPR003903">
    <property type="entry name" value="UIM_dom"/>
</dbReference>
<feature type="compositionally biased region" description="Basic and acidic residues" evidence="1">
    <location>
        <begin position="46"/>
        <end position="59"/>
    </location>
</feature>
<evidence type="ECO:0000313" key="3">
    <source>
        <dbReference type="Proteomes" id="UP000799766"/>
    </source>
</evidence>
<evidence type="ECO:0000256" key="1">
    <source>
        <dbReference type="SAM" id="MobiDB-lite"/>
    </source>
</evidence>
<feature type="region of interest" description="Disordered" evidence="1">
    <location>
        <begin position="30"/>
        <end position="59"/>
    </location>
</feature>
<dbReference type="AlphaFoldDB" id="A0A6A6PDT6"/>
<dbReference type="Gene3D" id="6.10.140.100">
    <property type="match status" value="1"/>
</dbReference>
<dbReference type="Proteomes" id="UP000799766">
    <property type="component" value="Unassembled WGS sequence"/>
</dbReference>
<keyword evidence="3" id="KW-1185">Reference proteome</keyword>
<proteinExistence type="predicted"/>
<evidence type="ECO:0000313" key="2">
    <source>
        <dbReference type="EMBL" id="KAF2462121.1"/>
    </source>
</evidence>
<dbReference type="Pfam" id="PF02809">
    <property type="entry name" value="UIM"/>
    <property type="match status" value="2"/>
</dbReference>
<organism evidence="2 3">
    <name type="scientific">Lineolata rhizophorae</name>
    <dbReference type="NCBI Taxonomy" id="578093"/>
    <lineage>
        <taxon>Eukaryota</taxon>
        <taxon>Fungi</taxon>
        <taxon>Dikarya</taxon>
        <taxon>Ascomycota</taxon>
        <taxon>Pezizomycotina</taxon>
        <taxon>Dothideomycetes</taxon>
        <taxon>Dothideomycetes incertae sedis</taxon>
        <taxon>Lineolatales</taxon>
        <taxon>Lineolataceae</taxon>
        <taxon>Lineolata</taxon>
    </lineage>
</organism>
<feature type="region of interest" description="Disordered" evidence="1">
    <location>
        <begin position="208"/>
        <end position="239"/>
    </location>
</feature>
<name>A0A6A6PDT6_9PEZI</name>